<dbReference type="PANTHER" id="PTHR11709:SF394">
    <property type="entry name" value="FI03373P-RELATED"/>
    <property type="match status" value="1"/>
</dbReference>
<proteinExistence type="predicted"/>
<gene>
    <name evidence="5" type="ORF">EDC39_11358</name>
</gene>
<dbReference type="Gene3D" id="2.60.40.420">
    <property type="entry name" value="Cupredoxins - blue copper proteins"/>
    <property type="match status" value="1"/>
</dbReference>
<evidence type="ECO:0000313" key="6">
    <source>
        <dbReference type="Proteomes" id="UP000324159"/>
    </source>
</evidence>
<evidence type="ECO:0000313" key="5">
    <source>
        <dbReference type="EMBL" id="TYO96668.1"/>
    </source>
</evidence>
<dbReference type="SUPFAM" id="SSF49503">
    <property type="entry name" value="Cupredoxins"/>
    <property type="match status" value="2"/>
</dbReference>
<keyword evidence="1" id="KW-0479">Metal-binding</keyword>
<dbReference type="RefSeq" id="WP_187426792.1">
    <property type="nucleotide sequence ID" value="NZ_VNIB01000013.1"/>
</dbReference>
<organism evidence="5 6">
    <name type="scientific">Geothermobacter ehrlichii</name>
    <dbReference type="NCBI Taxonomy" id="213224"/>
    <lineage>
        <taxon>Bacteria</taxon>
        <taxon>Pseudomonadati</taxon>
        <taxon>Thermodesulfobacteriota</taxon>
        <taxon>Desulfuromonadia</taxon>
        <taxon>Desulfuromonadales</taxon>
        <taxon>Geothermobacteraceae</taxon>
        <taxon>Geothermobacter</taxon>
    </lineage>
</organism>
<evidence type="ECO:0000256" key="1">
    <source>
        <dbReference type="ARBA" id="ARBA00022723"/>
    </source>
</evidence>
<dbReference type="InterPro" id="IPR045087">
    <property type="entry name" value="Cu-oxidase_fam"/>
</dbReference>
<dbReference type="PANTHER" id="PTHR11709">
    <property type="entry name" value="MULTI-COPPER OXIDASE"/>
    <property type="match status" value="1"/>
</dbReference>
<dbReference type="GO" id="GO:0005507">
    <property type="term" value="F:copper ion binding"/>
    <property type="evidence" value="ECO:0007669"/>
    <property type="project" value="InterPro"/>
</dbReference>
<keyword evidence="6" id="KW-1185">Reference proteome</keyword>
<keyword evidence="2" id="KW-0560">Oxidoreductase</keyword>
<reference evidence="5 6" key="1">
    <citation type="submission" date="2019-07" db="EMBL/GenBank/DDBJ databases">
        <title>Genomic Encyclopedia of Type Strains, Phase IV (KMG-IV): sequencing the most valuable type-strain genomes for metagenomic binning, comparative biology and taxonomic classification.</title>
        <authorList>
            <person name="Goeker M."/>
        </authorList>
    </citation>
    <scope>NUCLEOTIDE SEQUENCE [LARGE SCALE GENOMIC DNA]</scope>
    <source>
        <strain evidence="5 6">SS015</strain>
    </source>
</reference>
<dbReference type="Pfam" id="PF07732">
    <property type="entry name" value="Cu-oxidase_3"/>
    <property type="match status" value="1"/>
</dbReference>
<evidence type="ECO:0000259" key="4">
    <source>
        <dbReference type="Pfam" id="PF07732"/>
    </source>
</evidence>
<name>A0A5D3WHI1_9BACT</name>
<dbReference type="GO" id="GO:0016491">
    <property type="term" value="F:oxidoreductase activity"/>
    <property type="evidence" value="ECO:0007669"/>
    <property type="project" value="UniProtKB-KW"/>
</dbReference>
<accession>A0A5D3WHI1</accession>
<comment type="caution">
    <text evidence="5">The sequence shown here is derived from an EMBL/GenBank/DDBJ whole genome shotgun (WGS) entry which is preliminary data.</text>
</comment>
<sequence length="454" mass="49309">MKRTIRRSPFRILVPVLLMILTGVGSASAFISGDRGTTFNLTAKHGHITTGDGGSIPMWGFALDSRPMQYPGPTLIVNEGATITVNLTNQLPEPVSIVFPGQDVTASGGIPGTLTREAPPGGSVTYTFVSSAPGTFTYYSGTHVDFQVEMGLLGALIIRPSGFNEANPATYTAYGDAGSAYDYEYLFLLTDMDPRFHELYEFNKLFEVDTTNFKPAYWFINGRTGPDTLAPANAPWLPAQPFDALARMHPGDRVLIRMIGAGRDLHPFHTHGNNYLVIAKDGKRLLNGTTELGWSDFTQTVVPGKTADGIFTWTGAGMGWDIYGHQQDIDNPPTGNFPNSEDVDHNGNGIFDSVAAEPNEDPADHGLPFPVTMPDQLDLTFGQFFSGSPYLGAMGALPPGEGGFNAFGGYFYMWHSHNEKELTNNDIFPGGMLTMMIVEHPGVFIPHYENEPAP</sequence>
<evidence type="ECO:0000256" key="3">
    <source>
        <dbReference type="ARBA" id="ARBA00023008"/>
    </source>
</evidence>
<feature type="domain" description="Plastocyanin-like" evidence="4">
    <location>
        <begin position="69"/>
        <end position="160"/>
    </location>
</feature>
<evidence type="ECO:0000256" key="2">
    <source>
        <dbReference type="ARBA" id="ARBA00023002"/>
    </source>
</evidence>
<dbReference type="AlphaFoldDB" id="A0A5D3WHI1"/>
<dbReference type="EMBL" id="VNIB01000013">
    <property type="protein sequence ID" value="TYO96668.1"/>
    <property type="molecule type" value="Genomic_DNA"/>
</dbReference>
<dbReference type="InterPro" id="IPR011707">
    <property type="entry name" value="Cu-oxidase-like_N"/>
</dbReference>
<keyword evidence="3" id="KW-0186">Copper</keyword>
<protein>
    <submittedName>
        <fullName evidence="5">FtsP/CotA-like multicopper oxidase with cupredoxin domain</fullName>
    </submittedName>
</protein>
<dbReference type="Proteomes" id="UP000324159">
    <property type="component" value="Unassembled WGS sequence"/>
</dbReference>
<dbReference type="InterPro" id="IPR008972">
    <property type="entry name" value="Cupredoxin"/>
</dbReference>